<feature type="transmembrane region" description="Helical" evidence="1">
    <location>
        <begin position="57"/>
        <end position="90"/>
    </location>
</feature>
<feature type="transmembrane region" description="Helical" evidence="1">
    <location>
        <begin position="203"/>
        <end position="223"/>
    </location>
</feature>
<protein>
    <submittedName>
        <fullName evidence="2">Transferase</fullName>
    </submittedName>
</protein>
<dbReference type="eggNOG" id="COG0558">
    <property type="taxonomic scope" value="Bacteria"/>
</dbReference>
<dbReference type="InterPro" id="IPR043130">
    <property type="entry name" value="CDP-OH_PTrfase_TM_dom"/>
</dbReference>
<accession>A0A1T3NY29</accession>
<dbReference type="EMBL" id="MWQN01000001">
    <property type="protein sequence ID" value="OPC81738.1"/>
    <property type="molecule type" value="Genomic_DNA"/>
</dbReference>
<keyword evidence="1" id="KW-0472">Membrane</keyword>
<organism evidence="2 3">
    <name type="scientific">Embleya scabrispora</name>
    <dbReference type="NCBI Taxonomy" id="159449"/>
    <lineage>
        <taxon>Bacteria</taxon>
        <taxon>Bacillati</taxon>
        <taxon>Actinomycetota</taxon>
        <taxon>Actinomycetes</taxon>
        <taxon>Kitasatosporales</taxon>
        <taxon>Streptomycetaceae</taxon>
        <taxon>Embleya</taxon>
    </lineage>
</organism>
<dbReference type="GO" id="GO:0016780">
    <property type="term" value="F:phosphotransferase activity, for other substituted phosphate groups"/>
    <property type="evidence" value="ECO:0007669"/>
    <property type="project" value="InterPro"/>
</dbReference>
<dbReference type="AlphaFoldDB" id="A0A1T3NY29"/>
<evidence type="ECO:0000313" key="3">
    <source>
        <dbReference type="Proteomes" id="UP000190037"/>
    </source>
</evidence>
<gene>
    <name evidence="2" type="ORF">B4N89_13010</name>
</gene>
<evidence type="ECO:0000256" key="1">
    <source>
        <dbReference type="SAM" id="Phobius"/>
    </source>
</evidence>
<keyword evidence="1" id="KW-0812">Transmembrane</keyword>
<keyword evidence="2" id="KW-0808">Transferase</keyword>
<comment type="caution">
    <text evidence="2">The sequence shown here is derived from an EMBL/GenBank/DDBJ whole genome shotgun (WGS) entry which is preliminary data.</text>
</comment>
<keyword evidence="3" id="KW-1185">Reference proteome</keyword>
<dbReference type="OrthoDB" id="7857679at2"/>
<dbReference type="STRING" id="159449.B4N89_13010"/>
<dbReference type="GO" id="GO:0008654">
    <property type="term" value="P:phospholipid biosynthetic process"/>
    <property type="evidence" value="ECO:0007669"/>
    <property type="project" value="InterPro"/>
</dbReference>
<sequence>MSTPTAAELRSVVHPEGLLDRRSGEHWAGRIYMRQISLQVTRRIVGTRVTPNGLTYLMILAGIAAGAALILPGIAGPLAALILVQLYLLLDCVDGEVARWRRQTSVTGVYLDRVGHYLSEAALLSGAGLHAAGVLDGGGFNGYATLGVVAALGAILIKSETDLVDGARAKSGLPPVQDAAAVPRSSGAASARKIVASLKFHRLVGAVEASILLLLAGVLDLVADDGGLLYSRIAVTALAAIALLQTVLHLVSVLMSSRLR</sequence>
<dbReference type="Gene3D" id="1.20.120.1760">
    <property type="match status" value="1"/>
</dbReference>
<dbReference type="RefSeq" id="WP_078976013.1">
    <property type="nucleotide sequence ID" value="NZ_MWQN01000001.1"/>
</dbReference>
<dbReference type="Proteomes" id="UP000190037">
    <property type="component" value="Unassembled WGS sequence"/>
</dbReference>
<keyword evidence="1" id="KW-1133">Transmembrane helix</keyword>
<dbReference type="Pfam" id="PF01066">
    <property type="entry name" value="CDP-OH_P_transf"/>
    <property type="match status" value="1"/>
</dbReference>
<evidence type="ECO:0000313" key="2">
    <source>
        <dbReference type="EMBL" id="OPC81738.1"/>
    </source>
</evidence>
<name>A0A1T3NY29_9ACTN</name>
<reference evidence="2 3" key="1">
    <citation type="submission" date="2017-03" db="EMBL/GenBank/DDBJ databases">
        <title>Draft genome sequence of Streptomyces scabrisporus NF3, endophyte isolated from Amphipterygium adstringens.</title>
        <authorList>
            <person name="Vazquez M."/>
            <person name="Ceapa C.D."/>
            <person name="Rodriguez Luna D."/>
            <person name="Sanchez Esquivel S."/>
        </authorList>
    </citation>
    <scope>NUCLEOTIDE SEQUENCE [LARGE SCALE GENOMIC DNA]</scope>
    <source>
        <strain evidence="2 3">NF3</strain>
    </source>
</reference>
<feature type="transmembrane region" description="Helical" evidence="1">
    <location>
        <begin position="229"/>
        <end position="255"/>
    </location>
</feature>
<dbReference type="GO" id="GO:0016020">
    <property type="term" value="C:membrane"/>
    <property type="evidence" value="ECO:0007669"/>
    <property type="project" value="InterPro"/>
</dbReference>
<proteinExistence type="predicted"/>
<dbReference type="InterPro" id="IPR000462">
    <property type="entry name" value="CDP-OH_P_trans"/>
</dbReference>